<dbReference type="RefSeq" id="WP_209295826.1">
    <property type="nucleotide sequence ID" value="NZ_JAGIKT010000053.1"/>
</dbReference>
<keyword evidence="3" id="KW-1185">Reference proteome</keyword>
<gene>
    <name evidence="2" type="ORF">JWS04_22950</name>
</gene>
<evidence type="ECO:0000256" key="1">
    <source>
        <dbReference type="SAM" id="MobiDB-lite"/>
    </source>
</evidence>
<dbReference type="Proteomes" id="UP000669317">
    <property type="component" value="Unassembled WGS sequence"/>
</dbReference>
<feature type="region of interest" description="Disordered" evidence="1">
    <location>
        <begin position="1"/>
        <end position="20"/>
    </location>
</feature>
<reference evidence="2 3" key="1">
    <citation type="submission" date="2021-03" db="EMBL/GenBank/DDBJ databases">
        <title>Genome Sequence of Bradyrhizobium vignae strain ISRA400.</title>
        <authorList>
            <person name="Tisa L.S."/>
            <person name="Svistoonoff S."/>
            <person name="Hocher V."/>
            <person name="Fall S."/>
            <person name="Zaiya A."/>
            <person name="Naing D."/>
            <person name="Niang N."/>
            <person name="Diouf A."/>
            <person name="Dasylva M.C."/>
            <person name="Toure O."/>
            <person name="Gueye M."/>
            <person name="Gully D."/>
            <person name="Tisseyre P."/>
            <person name="Simpson S."/>
            <person name="Morris K."/>
            <person name="Thomas W.K."/>
        </authorList>
    </citation>
    <scope>NUCLEOTIDE SEQUENCE [LARGE SCALE GENOMIC DNA]</scope>
    <source>
        <strain evidence="2 3">ISRA400</strain>
    </source>
</reference>
<evidence type="ECO:0000313" key="3">
    <source>
        <dbReference type="Proteomes" id="UP000669317"/>
    </source>
</evidence>
<dbReference type="EMBL" id="JAGIKT010000053">
    <property type="protein sequence ID" value="MBP0113889.1"/>
    <property type="molecule type" value="Genomic_DNA"/>
</dbReference>
<accession>A0ABS4A0F6</accession>
<sequence>MGCASETPDPGGGRHPQSQKIAQVSVDFLWEQSVCGGIAKRESMDVAIAKTAAPEIELREPRLLLEAAKPTNCLARA</sequence>
<name>A0ABS4A0F6_9BRAD</name>
<proteinExistence type="predicted"/>
<comment type="caution">
    <text evidence="2">The sequence shown here is derived from an EMBL/GenBank/DDBJ whole genome shotgun (WGS) entry which is preliminary data.</text>
</comment>
<organism evidence="2 3">
    <name type="scientific">Bradyrhizobium vignae</name>
    <dbReference type="NCBI Taxonomy" id="1549949"/>
    <lineage>
        <taxon>Bacteria</taxon>
        <taxon>Pseudomonadati</taxon>
        <taxon>Pseudomonadota</taxon>
        <taxon>Alphaproteobacteria</taxon>
        <taxon>Hyphomicrobiales</taxon>
        <taxon>Nitrobacteraceae</taxon>
        <taxon>Bradyrhizobium</taxon>
    </lineage>
</organism>
<evidence type="ECO:0000313" key="2">
    <source>
        <dbReference type="EMBL" id="MBP0113889.1"/>
    </source>
</evidence>
<protein>
    <submittedName>
        <fullName evidence="2">Uncharacterized protein</fullName>
    </submittedName>
</protein>